<protein>
    <submittedName>
        <fullName evidence="1">Uncharacterized protein</fullName>
    </submittedName>
</protein>
<sequence length="84" mass="9415">MSAVRQQLVAEVKASIPVSDHARDAQEVEFLKLYREANAVDQKRMRKLMRAAIQNMLPPPEVGATMTREEVDAFADSLPEEFAA</sequence>
<accession>A0A7G9SR92</accession>
<dbReference type="EMBL" id="CP060719">
    <property type="protein sequence ID" value="QNN70367.1"/>
    <property type="molecule type" value="Genomic_DNA"/>
</dbReference>
<dbReference type="RefSeq" id="WP_187552883.1">
    <property type="nucleotide sequence ID" value="NZ_BMZL01000001.1"/>
</dbReference>
<dbReference type="Proteomes" id="UP000515804">
    <property type="component" value="Chromosome"/>
</dbReference>
<reference evidence="1 2" key="1">
    <citation type="submission" date="2020-08" db="EMBL/GenBank/DDBJ databases">
        <title>Genome sequence of Thermomonas carbonis KCTC 42013T.</title>
        <authorList>
            <person name="Hyun D.-W."/>
            <person name="Bae J.-W."/>
        </authorList>
    </citation>
    <scope>NUCLEOTIDE SEQUENCE [LARGE SCALE GENOMIC DNA]</scope>
    <source>
        <strain evidence="1 2">KCTC 42013</strain>
    </source>
</reference>
<evidence type="ECO:0000313" key="1">
    <source>
        <dbReference type="EMBL" id="QNN70367.1"/>
    </source>
</evidence>
<gene>
    <name evidence="1" type="ORF">H9L16_01635</name>
</gene>
<dbReference type="KEGG" id="tcn:H9L16_01635"/>
<name>A0A7G9SR92_9GAMM</name>
<organism evidence="1 2">
    <name type="scientific">Thermomonas carbonis</name>
    <dbReference type="NCBI Taxonomy" id="1463158"/>
    <lineage>
        <taxon>Bacteria</taxon>
        <taxon>Pseudomonadati</taxon>
        <taxon>Pseudomonadota</taxon>
        <taxon>Gammaproteobacteria</taxon>
        <taxon>Lysobacterales</taxon>
        <taxon>Lysobacteraceae</taxon>
        <taxon>Thermomonas</taxon>
    </lineage>
</organism>
<proteinExistence type="predicted"/>
<evidence type="ECO:0000313" key="2">
    <source>
        <dbReference type="Proteomes" id="UP000515804"/>
    </source>
</evidence>
<keyword evidence="2" id="KW-1185">Reference proteome</keyword>
<dbReference type="AlphaFoldDB" id="A0A7G9SR92"/>